<dbReference type="Proteomes" id="UP000000305">
    <property type="component" value="Unassembled WGS sequence"/>
</dbReference>
<dbReference type="InterPro" id="IPR006553">
    <property type="entry name" value="Leu-rich_rpt_Cys-con_subtyp"/>
</dbReference>
<keyword evidence="2" id="KW-1185">Reference proteome</keyword>
<dbReference type="InParanoid" id="E9H3H4"/>
<dbReference type="SMART" id="SM00367">
    <property type="entry name" value="LRR_CC"/>
    <property type="match status" value="4"/>
</dbReference>
<dbReference type="PANTHER" id="PTHR13318:SF190">
    <property type="entry name" value="PARTNER OF PAIRED, ISOFORM B"/>
    <property type="match status" value="1"/>
</dbReference>
<dbReference type="KEGG" id="dpx:DAPPUDRAFT_109566"/>
<dbReference type="Gene3D" id="3.80.10.10">
    <property type="entry name" value="Ribonuclease Inhibitor"/>
    <property type="match status" value="2"/>
</dbReference>
<dbReference type="InterPro" id="IPR032675">
    <property type="entry name" value="LRR_dom_sf"/>
</dbReference>
<reference evidence="1 2" key="1">
    <citation type="journal article" date="2011" name="Science">
        <title>The ecoresponsive genome of Daphnia pulex.</title>
        <authorList>
            <person name="Colbourne J.K."/>
            <person name="Pfrender M.E."/>
            <person name="Gilbert D."/>
            <person name="Thomas W.K."/>
            <person name="Tucker A."/>
            <person name="Oakley T.H."/>
            <person name="Tokishita S."/>
            <person name="Aerts A."/>
            <person name="Arnold G.J."/>
            <person name="Basu M.K."/>
            <person name="Bauer D.J."/>
            <person name="Caceres C.E."/>
            <person name="Carmel L."/>
            <person name="Casola C."/>
            <person name="Choi J.H."/>
            <person name="Detter J.C."/>
            <person name="Dong Q."/>
            <person name="Dusheyko S."/>
            <person name="Eads B.D."/>
            <person name="Frohlich T."/>
            <person name="Geiler-Samerotte K.A."/>
            <person name="Gerlach D."/>
            <person name="Hatcher P."/>
            <person name="Jogdeo S."/>
            <person name="Krijgsveld J."/>
            <person name="Kriventseva E.V."/>
            <person name="Kultz D."/>
            <person name="Laforsch C."/>
            <person name="Lindquist E."/>
            <person name="Lopez J."/>
            <person name="Manak J.R."/>
            <person name="Muller J."/>
            <person name="Pangilinan J."/>
            <person name="Patwardhan R.P."/>
            <person name="Pitluck S."/>
            <person name="Pritham E.J."/>
            <person name="Rechtsteiner A."/>
            <person name="Rho M."/>
            <person name="Rogozin I.B."/>
            <person name="Sakarya O."/>
            <person name="Salamov A."/>
            <person name="Schaack S."/>
            <person name="Shapiro H."/>
            <person name="Shiga Y."/>
            <person name="Skalitzky C."/>
            <person name="Smith Z."/>
            <person name="Souvorov A."/>
            <person name="Sung W."/>
            <person name="Tang Z."/>
            <person name="Tsuchiya D."/>
            <person name="Tu H."/>
            <person name="Vos H."/>
            <person name="Wang M."/>
            <person name="Wolf Y.I."/>
            <person name="Yamagata H."/>
            <person name="Yamada T."/>
            <person name="Ye Y."/>
            <person name="Shaw J.R."/>
            <person name="Andrews J."/>
            <person name="Crease T.J."/>
            <person name="Tang H."/>
            <person name="Lucas S.M."/>
            <person name="Robertson H.M."/>
            <person name="Bork P."/>
            <person name="Koonin E.V."/>
            <person name="Zdobnov E.M."/>
            <person name="Grigoriev I.V."/>
            <person name="Lynch M."/>
            <person name="Boore J.L."/>
        </authorList>
    </citation>
    <scope>NUCLEOTIDE SEQUENCE [LARGE SCALE GENOMIC DNA]</scope>
</reference>
<organism evidence="1 2">
    <name type="scientific">Daphnia pulex</name>
    <name type="common">Water flea</name>
    <dbReference type="NCBI Taxonomy" id="6669"/>
    <lineage>
        <taxon>Eukaryota</taxon>
        <taxon>Metazoa</taxon>
        <taxon>Ecdysozoa</taxon>
        <taxon>Arthropoda</taxon>
        <taxon>Crustacea</taxon>
        <taxon>Branchiopoda</taxon>
        <taxon>Diplostraca</taxon>
        <taxon>Cladocera</taxon>
        <taxon>Anomopoda</taxon>
        <taxon>Daphniidae</taxon>
        <taxon>Daphnia</taxon>
    </lineage>
</organism>
<gene>
    <name evidence="1" type="ORF">DAPPUDRAFT_109566</name>
</gene>
<dbReference type="PANTHER" id="PTHR13318">
    <property type="entry name" value="PARTNER OF PAIRED, ISOFORM B-RELATED"/>
    <property type="match status" value="1"/>
</dbReference>
<dbReference type="AlphaFoldDB" id="E9H3H4"/>
<name>E9H3H4_DAPPU</name>
<dbReference type="OMA" id="ICCCSIT"/>
<dbReference type="OrthoDB" id="27842at2759"/>
<proteinExistence type="predicted"/>
<protein>
    <recommendedName>
        <fullName evidence="3">F-box domain-containing protein</fullName>
    </recommendedName>
</protein>
<evidence type="ECO:0000313" key="1">
    <source>
        <dbReference type="EMBL" id="EFX73787.1"/>
    </source>
</evidence>
<dbReference type="SUPFAM" id="SSF52047">
    <property type="entry name" value="RNI-like"/>
    <property type="match status" value="1"/>
</dbReference>
<sequence length="492" mass="55886">MALGSDLAICYRQLCLDNIKTYFESSNDSVADFLEIQNFKKQSEKCIIAEDIEIGDNPFHYLPTVLLEEIIKVLSHDLKKPMMKTILEHLITPQITTLKLSYYEEDYLKHVPKFRKLEKLNISLNSSLGDSCFKLIGTYCKSLRELNASGCHGMTDSAIQWLCVEAKNQRMENETLGQCKRIEKLRITRTQVTVKGVQLALKHLPALKILHHEATVTALANMTTFSYKNAQVFRKYPLLALFIALGTPYTSGSLNQAVSMCPRIDNIRICANNEGLTDNDLFCLKSIQTLRELAIFLVPNVKENLKFTFGGGVAPLLELVGNSLEKLNLSVFDADDVWIITEFCPNLRSLILLKNLKSTAISSQEEKINHQFQTERSRKKGPILKKLVYLCIGYLNFPFDILIYLLSFPSLLDVRIHHCATLTDVVFEEVARIHQFRNLERLILICCCSITYDGIDILMVDGIETEIFVATAWTSSEQDSAITCSRKTRTYN</sequence>
<dbReference type="PhylomeDB" id="E9H3H4"/>
<dbReference type="HOGENOM" id="CLU_033667_1_0_1"/>
<evidence type="ECO:0000313" key="2">
    <source>
        <dbReference type="Proteomes" id="UP000000305"/>
    </source>
</evidence>
<dbReference type="EMBL" id="GL732588">
    <property type="protein sequence ID" value="EFX73787.1"/>
    <property type="molecule type" value="Genomic_DNA"/>
</dbReference>
<evidence type="ECO:0008006" key="3">
    <source>
        <dbReference type="Google" id="ProtNLM"/>
    </source>
</evidence>
<accession>E9H3H4</accession>
<dbReference type="eggNOG" id="ENOG502S2U8">
    <property type="taxonomic scope" value="Eukaryota"/>
</dbReference>